<protein>
    <submittedName>
        <fullName evidence="1">10903_t:CDS:1</fullName>
    </submittedName>
</protein>
<evidence type="ECO:0000313" key="1">
    <source>
        <dbReference type="EMBL" id="CAI2189201.1"/>
    </source>
</evidence>
<dbReference type="Proteomes" id="UP001153678">
    <property type="component" value="Unassembled WGS sequence"/>
</dbReference>
<keyword evidence="2" id="KW-1185">Reference proteome</keyword>
<dbReference type="EMBL" id="CAMKVN010005674">
    <property type="protein sequence ID" value="CAI2189201.1"/>
    <property type="molecule type" value="Genomic_DNA"/>
</dbReference>
<dbReference type="AlphaFoldDB" id="A0A9W4T3L4"/>
<accession>A0A9W4T3L4</accession>
<dbReference type="OrthoDB" id="10261556at2759"/>
<organism evidence="1 2">
    <name type="scientific">Funneliformis geosporum</name>
    <dbReference type="NCBI Taxonomy" id="1117311"/>
    <lineage>
        <taxon>Eukaryota</taxon>
        <taxon>Fungi</taxon>
        <taxon>Fungi incertae sedis</taxon>
        <taxon>Mucoromycota</taxon>
        <taxon>Glomeromycotina</taxon>
        <taxon>Glomeromycetes</taxon>
        <taxon>Glomerales</taxon>
        <taxon>Glomeraceae</taxon>
        <taxon>Funneliformis</taxon>
    </lineage>
</organism>
<name>A0A9W4T3L4_9GLOM</name>
<sequence length="172" mass="19948">MRKALLSHDFSLHDQYNIAKFAGKCQKKLHCNQNIIVKHNQEHAVNYANQCQELQCFDFNQELISYKCKVEERIQTNAFYPSFAKLISDFDAIIKYQSCSTFLKKTATETILLASKQIFGFDQLREGQLEAVETYLRGITIVISPLKALMEDQKRKTEMSNAKFLKKLLLDL</sequence>
<gene>
    <name evidence="1" type="ORF">FWILDA_LOCUS13963</name>
</gene>
<reference evidence="1" key="1">
    <citation type="submission" date="2022-08" db="EMBL/GenBank/DDBJ databases">
        <authorList>
            <person name="Kallberg Y."/>
            <person name="Tangrot J."/>
            <person name="Rosling A."/>
        </authorList>
    </citation>
    <scope>NUCLEOTIDE SEQUENCE</scope>
    <source>
        <strain evidence="1">Wild A</strain>
    </source>
</reference>
<comment type="caution">
    <text evidence="1">The sequence shown here is derived from an EMBL/GenBank/DDBJ whole genome shotgun (WGS) entry which is preliminary data.</text>
</comment>
<proteinExistence type="predicted"/>
<evidence type="ECO:0000313" key="2">
    <source>
        <dbReference type="Proteomes" id="UP001153678"/>
    </source>
</evidence>